<proteinExistence type="predicted"/>
<sequence>QAKYKWTVSKAQKSSVSRRQEAIFNKYRNNANSTKAANLRGDEIIRSVFSYLTALTEKLGETAQGTIFSSPILVASAMTGLSESTIRRVAIDGIERKRELRRVRLSRKECKERALRHLDAFDQEIIQRHISDCFRNQILVTTDNILEWCQKNIDGWYISRSTLFKCLKAMGYVHKISRFDPKLTERGMVPKTSWQLATPKTWKPSATSTRDGALCPGPPAGKARGVRAIVLATLMEDGIVSGTEEVILSSGRSVDLDDDYHKDMNSHNYFLYVQRVVPLLIAKAAGAPVVLVVDNAMPTKSKKEALLKLLDDFLAKNGGRNAVKKYEVDEWCQSQGVKILRLPPYHCVLNPIELCWSQLKRHLRNEGTTNDKVDTDEALEELFCPSRKPPAVQVKPVVVSVSPSSDEAFSEEWIFSSDEASDEL</sequence>
<evidence type="ECO:0000313" key="3">
    <source>
        <dbReference type="Proteomes" id="UP000835052"/>
    </source>
</evidence>
<dbReference type="EMBL" id="CAJGYM010000315">
    <property type="protein sequence ID" value="CAD6200311.1"/>
    <property type="molecule type" value="Genomic_DNA"/>
</dbReference>
<dbReference type="InterPro" id="IPR036397">
    <property type="entry name" value="RNaseH_sf"/>
</dbReference>
<dbReference type="AlphaFoldDB" id="A0A8S1HWI7"/>
<dbReference type="PANTHER" id="PTHR33939:SF1">
    <property type="entry name" value="DUF4371 DOMAIN-CONTAINING PROTEIN"/>
    <property type="match status" value="1"/>
</dbReference>
<organism evidence="2 3">
    <name type="scientific">Caenorhabditis auriculariae</name>
    <dbReference type="NCBI Taxonomy" id="2777116"/>
    <lineage>
        <taxon>Eukaryota</taxon>
        <taxon>Metazoa</taxon>
        <taxon>Ecdysozoa</taxon>
        <taxon>Nematoda</taxon>
        <taxon>Chromadorea</taxon>
        <taxon>Rhabditida</taxon>
        <taxon>Rhabditina</taxon>
        <taxon>Rhabditomorpha</taxon>
        <taxon>Rhabditoidea</taxon>
        <taxon>Rhabditidae</taxon>
        <taxon>Peloderinae</taxon>
        <taxon>Caenorhabditis</taxon>
    </lineage>
</organism>
<evidence type="ECO:0000259" key="1">
    <source>
        <dbReference type="Pfam" id="PF13358"/>
    </source>
</evidence>
<dbReference type="GO" id="GO:0003676">
    <property type="term" value="F:nucleic acid binding"/>
    <property type="evidence" value="ECO:0007669"/>
    <property type="project" value="InterPro"/>
</dbReference>
<gene>
    <name evidence="2" type="ORF">CAUJ_LOCUS16208</name>
</gene>
<dbReference type="InterPro" id="IPR038717">
    <property type="entry name" value="Tc1-like_DDE_dom"/>
</dbReference>
<name>A0A8S1HWI7_9PELO</name>
<feature type="non-terminal residue" evidence="2">
    <location>
        <position position="1"/>
    </location>
</feature>
<dbReference type="PANTHER" id="PTHR33939">
    <property type="entry name" value="PROTEIN CBG22215"/>
    <property type="match status" value="1"/>
</dbReference>
<accession>A0A8S1HWI7</accession>
<dbReference type="Gene3D" id="3.30.420.10">
    <property type="entry name" value="Ribonuclease H-like superfamily/Ribonuclease H"/>
    <property type="match status" value="1"/>
</dbReference>
<keyword evidence="3" id="KW-1185">Reference proteome</keyword>
<dbReference type="OrthoDB" id="5874348at2759"/>
<feature type="domain" description="Tc1-like transposase DDE" evidence="1">
    <location>
        <begin position="317"/>
        <end position="370"/>
    </location>
</feature>
<evidence type="ECO:0000313" key="2">
    <source>
        <dbReference type="EMBL" id="CAD6200311.1"/>
    </source>
</evidence>
<dbReference type="Pfam" id="PF13358">
    <property type="entry name" value="DDE_3"/>
    <property type="match status" value="1"/>
</dbReference>
<reference evidence="2" key="1">
    <citation type="submission" date="2020-10" db="EMBL/GenBank/DDBJ databases">
        <authorList>
            <person name="Kikuchi T."/>
        </authorList>
    </citation>
    <scope>NUCLEOTIDE SEQUENCE</scope>
    <source>
        <strain evidence="2">NKZ352</strain>
    </source>
</reference>
<protein>
    <recommendedName>
        <fullName evidence="1">Tc1-like transposase DDE domain-containing protein</fullName>
    </recommendedName>
</protein>
<dbReference type="Proteomes" id="UP000835052">
    <property type="component" value="Unassembled WGS sequence"/>
</dbReference>
<comment type="caution">
    <text evidence="2">The sequence shown here is derived from an EMBL/GenBank/DDBJ whole genome shotgun (WGS) entry which is preliminary data.</text>
</comment>